<protein>
    <submittedName>
        <fullName evidence="2">Dihydrodipicolinate synthetase family protein</fullName>
    </submittedName>
</protein>
<dbReference type="GO" id="GO:0016829">
    <property type="term" value="F:lyase activity"/>
    <property type="evidence" value="ECO:0007669"/>
    <property type="project" value="UniProtKB-KW"/>
</dbReference>
<evidence type="ECO:0000313" key="3">
    <source>
        <dbReference type="Proteomes" id="UP000192911"/>
    </source>
</evidence>
<dbReference type="Gene3D" id="3.20.20.70">
    <property type="entry name" value="Aldolase class I"/>
    <property type="match status" value="1"/>
</dbReference>
<evidence type="ECO:0000313" key="2">
    <source>
        <dbReference type="EMBL" id="SMF29864.1"/>
    </source>
</evidence>
<dbReference type="EMBL" id="FXAH01000005">
    <property type="protein sequence ID" value="SMF29864.1"/>
    <property type="molecule type" value="Genomic_DNA"/>
</dbReference>
<dbReference type="STRING" id="28094.SAMN06295900_10584"/>
<keyword evidence="1" id="KW-0456">Lyase</keyword>
<gene>
    <name evidence="2" type="ORF">SAMN06295900_10584</name>
</gene>
<dbReference type="InterPro" id="IPR013785">
    <property type="entry name" value="Aldolase_TIM"/>
</dbReference>
<dbReference type="AlphaFoldDB" id="A0A1X7E9A1"/>
<dbReference type="InterPro" id="IPR002220">
    <property type="entry name" value="DapA-like"/>
</dbReference>
<dbReference type="Proteomes" id="UP000192911">
    <property type="component" value="Unassembled WGS sequence"/>
</dbReference>
<sequence length="116" mass="12597">MADALKSEKTALDEKFLGICTQFHDVMMITVRATAQLETERFVAMYEALSQGRLVEGRAIFHELAPLVNALISEPNPAPVKAALAIQGLIANELRKPMTVASEALGARLAQLLAQH</sequence>
<organism evidence="2 3">
    <name type="scientific">Trinickia caryophylli</name>
    <name type="common">Paraburkholderia caryophylli</name>
    <dbReference type="NCBI Taxonomy" id="28094"/>
    <lineage>
        <taxon>Bacteria</taxon>
        <taxon>Pseudomonadati</taxon>
        <taxon>Pseudomonadota</taxon>
        <taxon>Betaproteobacteria</taxon>
        <taxon>Burkholderiales</taxon>
        <taxon>Burkholderiaceae</taxon>
        <taxon>Trinickia</taxon>
    </lineage>
</organism>
<name>A0A1X7E9A1_TRICW</name>
<proteinExistence type="predicted"/>
<reference evidence="3" key="1">
    <citation type="submission" date="2017-04" db="EMBL/GenBank/DDBJ databases">
        <authorList>
            <person name="Varghese N."/>
            <person name="Submissions S."/>
        </authorList>
    </citation>
    <scope>NUCLEOTIDE SEQUENCE [LARGE SCALE GENOMIC DNA]</scope>
    <source>
        <strain evidence="3">Ballard 720</strain>
    </source>
</reference>
<dbReference type="SUPFAM" id="SSF51569">
    <property type="entry name" value="Aldolase"/>
    <property type="match status" value="1"/>
</dbReference>
<dbReference type="OrthoDB" id="9782828at2"/>
<keyword evidence="3" id="KW-1185">Reference proteome</keyword>
<accession>A0A1X7E9A1</accession>
<dbReference type="Pfam" id="PF00701">
    <property type="entry name" value="DHDPS"/>
    <property type="match status" value="1"/>
</dbReference>
<evidence type="ECO:0000256" key="1">
    <source>
        <dbReference type="ARBA" id="ARBA00023239"/>
    </source>
</evidence>